<protein>
    <recommendedName>
        <fullName evidence="3">SET domain-containing protein</fullName>
    </recommendedName>
</protein>
<name>A0A0J7YMN6_BETVV</name>
<feature type="non-terminal residue" evidence="1">
    <location>
        <position position="1"/>
    </location>
</feature>
<keyword evidence="2" id="KW-1185">Reference proteome</keyword>
<feature type="non-terminal residue" evidence="1">
    <location>
        <position position="177"/>
    </location>
</feature>
<dbReference type="InterPro" id="IPR046341">
    <property type="entry name" value="SET_dom_sf"/>
</dbReference>
<dbReference type="PANTHER" id="PTHR13271:SF137">
    <property type="entry name" value="SET DOMAIN-CONTAINING PROTEIN"/>
    <property type="match status" value="1"/>
</dbReference>
<dbReference type="OrthoDB" id="341421at2759"/>
<dbReference type="Gene3D" id="3.90.1410.10">
    <property type="entry name" value="set domain protein methyltransferase, domain 1"/>
    <property type="match status" value="1"/>
</dbReference>
<evidence type="ECO:0008006" key="3">
    <source>
        <dbReference type="Google" id="ProtNLM"/>
    </source>
</evidence>
<sequence length="177" mass="20347">PLSRCITSIAARRTALAQEALRNNVSLTTHALMAAMLIQESRNPNSHLHYFLATFPASFDNLPIYYTEEELSLLKATRTLAFFKPYANEIDIDYELVQKAAPIAFASVTFEEYRRARHIVDTRNFVFQVTGQEEHEHIMVPYVDMMNHDLEPNTIWKFDPDTATFVVCGLAWFVCNL</sequence>
<proteinExistence type="predicted"/>
<dbReference type="SUPFAM" id="SSF82199">
    <property type="entry name" value="SET domain"/>
    <property type="match status" value="1"/>
</dbReference>
<organism evidence="1 2">
    <name type="scientific">Beta vulgaris subsp. vulgaris</name>
    <name type="common">Beet</name>
    <dbReference type="NCBI Taxonomy" id="3555"/>
    <lineage>
        <taxon>Eukaryota</taxon>
        <taxon>Viridiplantae</taxon>
        <taxon>Streptophyta</taxon>
        <taxon>Embryophyta</taxon>
        <taxon>Tracheophyta</taxon>
        <taxon>Spermatophyta</taxon>
        <taxon>Magnoliopsida</taxon>
        <taxon>eudicotyledons</taxon>
        <taxon>Gunneridae</taxon>
        <taxon>Pentapetalae</taxon>
        <taxon>Caryophyllales</taxon>
        <taxon>Chenopodiaceae</taxon>
        <taxon>Betoideae</taxon>
        <taxon>Beta</taxon>
    </lineage>
</organism>
<dbReference type="EMBL" id="KQ120181">
    <property type="protein sequence ID" value="KMS64864.1"/>
    <property type="molecule type" value="Genomic_DNA"/>
</dbReference>
<dbReference type="AlphaFoldDB" id="A0A0J7YMN6"/>
<dbReference type="Gramene" id="KMS64864">
    <property type="protein sequence ID" value="KMS64864"/>
    <property type="gene ID" value="BVRB_041890"/>
</dbReference>
<evidence type="ECO:0000313" key="1">
    <source>
        <dbReference type="EMBL" id="KMS64864.1"/>
    </source>
</evidence>
<dbReference type="Proteomes" id="UP000035740">
    <property type="component" value="Unassembled WGS sequence"/>
</dbReference>
<dbReference type="CDD" id="cd10527">
    <property type="entry name" value="SET_LSMT"/>
    <property type="match status" value="1"/>
</dbReference>
<dbReference type="GO" id="GO:0016279">
    <property type="term" value="F:protein-lysine N-methyltransferase activity"/>
    <property type="evidence" value="ECO:0007669"/>
    <property type="project" value="TreeGrafter"/>
</dbReference>
<evidence type="ECO:0000313" key="2">
    <source>
        <dbReference type="Proteomes" id="UP000035740"/>
    </source>
</evidence>
<reference evidence="1 2" key="1">
    <citation type="journal article" date="2014" name="Nature">
        <title>The genome of the recently domesticated crop plant sugar beet (Beta vulgaris).</title>
        <authorList>
            <person name="Dohm J.C."/>
            <person name="Minoche A.E."/>
            <person name="Holtgrawe D."/>
            <person name="Capella-Gutierrez S."/>
            <person name="Zakrzewski F."/>
            <person name="Tafer H."/>
            <person name="Rupp O."/>
            <person name="Sorensen T.R."/>
            <person name="Stracke R."/>
            <person name="Reinhardt R."/>
            <person name="Goesmann A."/>
            <person name="Kraft T."/>
            <person name="Schulz B."/>
            <person name="Stadler P.F."/>
            <person name="Schmidt T."/>
            <person name="Gabaldon T."/>
            <person name="Lehrach H."/>
            <person name="Weisshaar B."/>
            <person name="Himmelbauer H."/>
        </authorList>
    </citation>
    <scope>NUCLEOTIDE SEQUENCE [LARGE SCALE GENOMIC DNA]</scope>
    <source>
        <tissue evidence="1">Taproot</tissue>
    </source>
</reference>
<dbReference type="PANTHER" id="PTHR13271">
    <property type="entry name" value="UNCHARACTERIZED PUTATIVE METHYLTRANSFERASE"/>
    <property type="match status" value="1"/>
</dbReference>
<accession>A0A0J7YMN6</accession>
<gene>
    <name evidence="1" type="ORF">BVRB_041890</name>
</gene>
<dbReference type="InterPro" id="IPR050600">
    <property type="entry name" value="SETD3_SETD6_MTase"/>
</dbReference>